<dbReference type="OrthoDB" id="5079845at2"/>
<proteinExistence type="predicted"/>
<keyword evidence="1" id="KW-0472">Membrane</keyword>
<name>A0A3L7AYX1_9MICO</name>
<protein>
    <submittedName>
        <fullName evidence="2">Uncharacterized protein</fullName>
    </submittedName>
</protein>
<evidence type="ECO:0000313" key="2">
    <source>
        <dbReference type="EMBL" id="RLP84731.1"/>
    </source>
</evidence>
<comment type="caution">
    <text evidence="2">The sequence shown here is derived from an EMBL/GenBank/DDBJ whole genome shotgun (WGS) entry which is preliminary data.</text>
</comment>
<gene>
    <name evidence="2" type="ORF">D9V34_01675</name>
</gene>
<evidence type="ECO:0000313" key="3">
    <source>
        <dbReference type="Proteomes" id="UP000269438"/>
    </source>
</evidence>
<dbReference type="EMBL" id="RCUY01000001">
    <property type="protein sequence ID" value="RLP84731.1"/>
    <property type="molecule type" value="Genomic_DNA"/>
</dbReference>
<feature type="transmembrane region" description="Helical" evidence="1">
    <location>
        <begin position="16"/>
        <end position="36"/>
    </location>
</feature>
<keyword evidence="1" id="KW-0812">Transmembrane</keyword>
<sequence>MPVDNNLYPPYQYLPGWFFLALGVVILAVVAILIVARLTRPLIEPPQGPPVPATDPATLTAQAYGALRAEYFGRLDQIESEYRAGTLQPHDVHARLSGLVRAYVNEYSGLEAPVLTFTELSRRGVPPVLLDALGRYYYPSQFDPHTMVDPLAGIAIARQVVTTWT</sequence>
<dbReference type="RefSeq" id="WP_121687203.1">
    <property type="nucleotide sequence ID" value="NZ_RCUY01000001.1"/>
</dbReference>
<evidence type="ECO:0000256" key="1">
    <source>
        <dbReference type="SAM" id="Phobius"/>
    </source>
</evidence>
<organism evidence="2 3">
    <name type="scientific">Mycetocola lacteus</name>
    <dbReference type="NCBI Taxonomy" id="76637"/>
    <lineage>
        <taxon>Bacteria</taxon>
        <taxon>Bacillati</taxon>
        <taxon>Actinomycetota</taxon>
        <taxon>Actinomycetes</taxon>
        <taxon>Micrococcales</taxon>
        <taxon>Microbacteriaceae</taxon>
        <taxon>Mycetocola</taxon>
    </lineage>
</organism>
<accession>A0A3L7AYX1</accession>
<dbReference type="AlphaFoldDB" id="A0A3L7AYX1"/>
<dbReference type="Proteomes" id="UP000269438">
    <property type="component" value="Unassembled WGS sequence"/>
</dbReference>
<keyword evidence="1" id="KW-1133">Transmembrane helix</keyword>
<reference evidence="2 3" key="1">
    <citation type="submission" date="2018-10" db="EMBL/GenBank/DDBJ databases">
        <authorList>
            <person name="Li J."/>
        </authorList>
    </citation>
    <scope>NUCLEOTIDE SEQUENCE [LARGE SCALE GENOMIC DNA]</scope>
    <source>
        <strain evidence="2 3">JCM 11654</strain>
    </source>
</reference>
<keyword evidence="3" id="KW-1185">Reference proteome</keyword>